<keyword evidence="3" id="KW-1185">Reference proteome</keyword>
<organism evidence="2 3">
    <name type="scientific">Ostreobium quekettii</name>
    <dbReference type="NCBI Taxonomy" id="121088"/>
    <lineage>
        <taxon>Eukaryota</taxon>
        <taxon>Viridiplantae</taxon>
        <taxon>Chlorophyta</taxon>
        <taxon>core chlorophytes</taxon>
        <taxon>Ulvophyceae</taxon>
        <taxon>TCBD clade</taxon>
        <taxon>Bryopsidales</taxon>
        <taxon>Ostreobineae</taxon>
        <taxon>Ostreobiaceae</taxon>
        <taxon>Ostreobium</taxon>
    </lineage>
</organism>
<dbReference type="AlphaFoldDB" id="A0A8S1JA85"/>
<feature type="compositionally biased region" description="Basic and acidic residues" evidence="1">
    <location>
        <begin position="21"/>
        <end position="43"/>
    </location>
</feature>
<evidence type="ECO:0000313" key="2">
    <source>
        <dbReference type="EMBL" id="CAD7700539.1"/>
    </source>
</evidence>
<accession>A0A8S1JA85</accession>
<proteinExistence type="predicted"/>
<dbReference type="OrthoDB" id="1906253at2759"/>
<dbReference type="Proteomes" id="UP000708148">
    <property type="component" value="Unassembled WGS sequence"/>
</dbReference>
<dbReference type="EMBL" id="CAJHUC010001288">
    <property type="protein sequence ID" value="CAD7700539.1"/>
    <property type="molecule type" value="Genomic_DNA"/>
</dbReference>
<protein>
    <submittedName>
        <fullName evidence="2">Uncharacterized protein</fullName>
    </submittedName>
</protein>
<evidence type="ECO:0000256" key="1">
    <source>
        <dbReference type="SAM" id="MobiDB-lite"/>
    </source>
</evidence>
<reference evidence="2" key="1">
    <citation type="submission" date="2020-12" db="EMBL/GenBank/DDBJ databases">
        <authorList>
            <person name="Iha C."/>
        </authorList>
    </citation>
    <scope>NUCLEOTIDE SEQUENCE</scope>
</reference>
<feature type="compositionally biased region" description="Basic and acidic residues" evidence="1">
    <location>
        <begin position="1"/>
        <end position="14"/>
    </location>
</feature>
<comment type="caution">
    <text evidence="2">The sequence shown here is derived from an EMBL/GenBank/DDBJ whole genome shotgun (WGS) entry which is preliminary data.</text>
</comment>
<dbReference type="Gene3D" id="1.10.287.1490">
    <property type="match status" value="1"/>
</dbReference>
<name>A0A8S1JA85_9CHLO</name>
<feature type="region of interest" description="Disordered" evidence="1">
    <location>
        <begin position="271"/>
        <end position="295"/>
    </location>
</feature>
<sequence>MDSSADHNKNEYRRYQYSTAESDRRTGARGGENELRAKEKENDEVSSEARQLKHSVLSKERFIVHKEKQAEELKEKLLKSLSDASAKSKEIDDLRTAKRKLEGEKSTLNRQLGKLKEQLSVLSSKDSNINAVKVAELESETKSLRKELQTASTEVKTCTNIIRTKDKELEKAKCQVEDAARAVVRSKELQNQVADLQRQRDTARHEIKTLQQVTRWSVVDGSLLCRWAGTNASAVDLVMAGRKAERSRNFQVDSRKRGNDETTSNCKRRALGCKGIPQGTGEAQGGHAAGDQPVA</sequence>
<feature type="region of interest" description="Disordered" evidence="1">
    <location>
        <begin position="1"/>
        <end position="52"/>
    </location>
</feature>
<gene>
    <name evidence="2" type="ORF">OSTQU699_LOCUS5898</name>
</gene>
<evidence type="ECO:0000313" key="3">
    <source>
        <dbReference type="Proteomes" id="UP000708148"/>
    </source>
</evidence>